<evidence type="ECO:0000256" key="7">
    <source>
        <dbReference type="ARBA" id="ARBA00022989"/>
    </source>
</evidence>
<comment type="similarity">
    <text evidence="9">Belongs to the binding-protein-dependent transport system permease family.</text>
</comment>
<sequence length="276" mass="28962">MDRSLLRRLWRHRSGRWGALIGLALLLFATVGAFWTPHAPDVPDYADALQSPSAAHPFGTDASGRDMFSRIMEGAHRSIGAALMVLGAVFAIGLVVGTLAGLTGGLTDTVLMRIADVAMTLPGLVLAFAVLGLLGPGFLNLLIALIIADWAWYARLSRSLSLDARRRPHVIAARMAGIPQWRIVLGHILPGVALQVGVVATLALGGMIGAISGFSFLGLGVQPPAAEWGALLAESRLFFSIAPWLLIAPAGAIFLSVLSANLLGNALRDVASPEEA</sequence>
<evidence type="ECO:0000259" key="10">
    <source>
        <dbReference type="PROSITE" id="PS50928"/>
    </source>
</evidence>
<feature type="transmembrane region" description="Helical" evidence="9">
    <location>
        <begin position="237"/>
        <end position="258"/>
    </location>
</feature>
<dbReference type="CDD" id="cd06261">
    <property type="entry name" value="TM_PBP2"/>
    <property type="match status" value="1"/>
</dbReference>
<feature type="transmembrane region" description="Helical" evidence="9">
    <location>
        <begin position="192"/>
        <end position="217"/>
    </location>
</feature>
<dbReference type="InterPro" id="IPR035906">
    <property type="entry name" value="MetI-like_sf"/>
</dbReference>
<evidence type="ECO:0000256" key="3">
    <source>
        <dbReference type="ARBA" id="ARBA00022475"/>
    </source>
</evidence>
<dbReference type="PROSITE" id="PS50928">
    <property type="entry name" value="ABC_TM1"/>
    <property type="match status" value="1"/>
</dbReference>
<evidence type="ECO:0000256" key="2">
    <source>
        <dbReference type="ARBA" id="ARBA00022448"/>
    </source>
</evidence>
<keyword evidence="2 9" id="KW-0813">Transport</keyword>
<dbReference type="GO" id="GO:0005886">
    <property type="term" value="C:plasma membrane"/>
    <property type="evidence" value="ECO:0007669"/>
    <property type="project" value="UniProtKB-SubCell"/>
</dbReference>
<organism evidence="11 12">
    <name type="scientific">Pontivivens ytuae</name>
    <dbReference type="NCBI Taxonomy" id="2789856"/>
    <lineage>
        <taxon>Bacteria</taxon>
        <taxon>Pseudomonadati</taxon>
        <taxon>Pseudomonadota</taxon>
        <taxon>Alphaproteobacteria</taxon>
        <taxon>Rhodobacterales</taxon>
        <taxon>Paracoccaceae</taxon>
        <taxon>Pontivivens</taxon>
    </lineage>
</organism>
<dbReference type="PANTHER" id="PTHR43386:SF1">
    <property type="entry name" value="D,D-DIPEPTIDE TRANSPORT SYSTEM PERMEASE PROTEIN DDPC-RELATED"/>
    <property type="match status" value="1"/>
</dbReference>
<dbReference type="SUPFAM" id="SSF161098">
    <property type="entry name" value="MetI-like"/>
    <property type="match status" value="1"/>
</dbReference>
<evidence type="ECO:0000313" key="11">
    <source>
        <dbReference type="EMBL" id="QPH56152.1"/>
    </source>
</evidence>
<dbReference type="Gene3D" id="1.10.3720.10">
    <property type="entry name" value="MetI-like"/>
    <property type="match status" value="1"/>
</dbReference>
<dbReference type="GO" id="GO:0015031">
    <property type="term" value="P:protein transport"/>
    <property type="evidence" value="ECO:0007669"/>
    <property type="project" value="UniProtKB-KW"/>
</dbReference>
<keyword evidence="12" id="KW-1185">Reference proteome</keyword>
<gene>
    <name evidence="11" type="ORF">I0K15_07810</name>
</gene>
<proteinExistence type="inferred from homology"/>
<protein>
    <submittedName>
        <fullName evidence="11">ABC transporter permease</fullName>
    </submittedName>
</protein>
<dbReference type="KEGG" id="poz:I0K15_07810"/>
<reference evidence="11 12" key="1">
    <citation type="submission" date="2020-11" db="EMBL/GenBank/DDBJ databases">
        <title>Description of Pontivivens ytuae sp. nov. isolated from deep sea sediment of Mariana Trench.</title>
        <authorList>
            <person name="Wang Z."/>
            <person name="Sun Q.-L."/>
            <person name="Xu X.-D."/>
            <person name="Tang Y.-Z."/>
            <person name="Zhang J."/>
        </authorList>
    </citation>
    <scope>NUCLEOTIDE SEQUENCE [LARGE SCALE GENOMIC DNA]</scope>
    <source>
        <strain evidence="11 12">MT2928</strain>
    </source>
</reference>
<accession>A0A7S9QF54</accession>
<dbReference type="PANTHER" id="PTHR43386">
    <property type="entry name" value="OLIGOPEPTIDE TRANSPORT SYSTEM PERMEASE PROTEIN APPC"/>
    <property type="match status" value="1"/>
</dbReference>
<dbReference type="Pfam" id="PF00528">
    <property type="entry name" value="BPD_transp_1"/>
    <property type="match status" value="1"/>
</dbReference>
<dbReference type="InterPro" id="IPR000515">
    <property type="entry name" value="MetI-like"/>
</dbReference>
<evidence type="ECO:0000313" key="12">
    <source>
        <dbReference type="Proteomes" id="UP000594800"/>
    </source>
</evidence>
<comment type="subcellular location">
    <subcellularLocation>
        <location evidence="1 9">Cell membrane</location>
        <topology evidence="1 9">Multi-pass membrane protein</topology>
    </subcellularLocation>
</comment>
<keyword evidence="6" id="KW-0653">Protein transport</keyword>
<dbReference type="AlphaFoldDB" id="A0A7S9QF54"/>
<feature type="domain" description="ABC transmembrane type-1" evidence="10">
    <location>
        <begin position="79"/>
        <end position="264"/>
    </location>
</feature>
<dbReference type="Proteomes" id="UP000594800">
    <property type="component" value="Chromosome"/>
</dbReference>
<keyword evidence="4 9" id="KW-0812">Transmembrane</keyword>
<keyword evidence="8 9" id="KW-0472">Membrane</keyword>
<keyword evidence="3" id="KW-1003">Cell membrane</keyword>
<dbReference type="InterPro" id="IPR050366">
    <property type="entry name" value="BP-dependent_transpt_permease"/>
</dbReference>
<evidence type="ECO:0000256" key="4">
    <source>
        <dbReference type="ARBA" id="ARBA00022692"/>
    </source>
</evidence>
<feature type="transmembrane region" description="Helical" evidence="9">
    <location>
        <begin position="79"/>
        <end position="102"/>
    </location>
</feature>
<evidence type="ECO:0000256" key="5">
    <source>
        <dbReference type="ARBA" id="ARBA00022856"/>
    </source>
</evidence>
<dbReference type="GO" id="GO:0015833">
    <property type="term" value="P:peptide transport"/>
    <property type="evidence" value="ECO:0007669"/>
    <property type="project" value="UniProtKB-KW"/>
</dbReference>
<dbReference type="GO" id="GO:0055085">
    <property type="term" value="P:transmembrane transport"/>
    <property type="evidence" value="ECO:0007669"/>
    <property type="project" value="InterPro"/>
</dbReference>
<evidence type="ECO:0000256" key="1">
    <source>
        <dbReference type="ARBA" id="ARBA00004651"/>
    </source>
</evidence>
<name>A0A7S9QF54_9RHOB</name>
<evidence type="ECO:0000256" key="6">
    <source>
        <dbReference type="ARBA" id="ARBA00022927"/>
    </source>
</evidence>
<keyword evidence="7 9" id="KW-1133">Transmembrane helix</keyword>
<dbReference type="EMBL" id="CP064942">
    <property type="protein sequence ID" value="QPH56152.1"/>
    <property type="molecule type" value="Genomic_DNA"/>
</dbReference>
<evidence type="ECO:0000256" key="8">
    <source>
        <dbReference type="ARBA" id="ARBA00023136"/>
    </source>
</evidence>
<keyword evidence="5" id="KW-0571">Peptide transport</keyword>
<evidence type="ECO:0000256" key="9">
    <source>
        <dbReference type="RuleBase" id="RU363032"/>
    </source>
</evidence>